<feature type="domain" description="BRCT" evidence="2">
    <location>
        <begin position="255"/>
        <end position="354"/>
    </location>
</feature>
<dbReference type="OrthoDB" id="251770at2759"/>
<evidence type="ECO:0000313" key="4">
    <source>
        <dbReference type="Proteomes" id="UP000294530"/>
    </source>
</evidence>
<dbReference type="Proteomes" id="UP000294530">
    <property type="component" value="Unassembled WGS sequence"/>
</dbReference>
<proteinExistence type="predicted"/>
<dbReference type="SUPFAM" id="SSF52113">
    <property type="entry name" value="BRCT domain"/>
    <property type="match status" value="4"/>
</dbReference>
<feature type="domain" description="BRCT" evidence="2">
    <location>
        <begin position="120"/>
        <end position="209"/>
    </location>
</feature>
<dbReference type="Gene3D" id="3.40.50.10190">
    <property type="entry name" value="BRCT domain"/>
    <property type="match status" value="4"/>
</dbReference>
<evidence type="ECO:0000256" key="1">
    <source>
        <dbReference type="ARBA" id="ARBA00022737"/>
    </source>
</evidence>
<reference evidence="3 4" key="1">
    <citation type="journal article" date="2021" name="Genome Biol.">
        <title>AFLAP: assembly-free linkage analysis pipeline using k-mers from genome sequencing data.</title>
        <authorList>
            <person name="Fletcher K."/>
            <person name="Zhang L."/>
            <person name="Gil J."/>
            <person name="Han R."/>
            <person name="Cavanaugh K."/>
            <person name="Michelmore R."/>
        </authorList>
    </citation>
    <scope>NUCLEOTIDE SEQUENCE [LARGE SCALE GENOMIC DNA]</scope>
    <source>
        <strain evidence="3 4">SF5</strain>
    </source>
</reference>
<organism evidence="3 4">
    <name type="scientific">Bremia lactucae</name>
    <name type="common">Lettuce downy mildew</name>
    <dbReference type="NCBI Taxonomy" id="4779"/>
    <lineage>
        <taxon>Eukaryota</taxon>
        <taxon>Sar</taxon>
        <taxon>Stramenopiles</taxon>
        <taxon>Oomycota</taxon>
        <taxon>Peronosporomycetes</taxon>
        <taxon>Peronosporales</taxon>
        <taxon>Peronosporaceae</taxon>
        <taxon>Bremia</taxon>
    </lineage>
</organism>
<feature type="domain" description="BRCT" evidence="2">
    <location>
        <begin position="560"/>
        <end position="644"/>
    </location>
</feature>
<name>A0A976ICJ1_BRELC</name>
<dbReference type="EMBL" id="SHOA02000006">
    <property type="protein sequence ID" value="TDH67213.1"/>
    <property type="molecule type" value="Genomic_DNA"/>
</dbReference>
<protein>
    <recommendedName>
        <fullName evidence="2">BRCT domain-containing protein</fullName>
    </recommendedName>
</protein>
<dbReference type="GO" id="GO:0033314">
    <property type="term" value="P:mitotic DNA replication checkpoint signaling"/>
    <property type="evidence" value="ECO:0007669"/>
    <property type="project" value="TreeGrafter"/>
</dbReference>
<evidence type="ECO:0000259" key="2">
    <source>
        <dbReference type="PROSITE" id="PS50172"/>
    </source>
</evidence>
<gene>
    <name evidence="3" type="ORF">CCR75_002448</name>
</gene>
<dbReference type="GO" id="GO:0006270">
    <property type="term" value="P:DNA replication initiation"/>
    <property type="evidence" value="ECO:0007669"/>
    <property type="project" value="TreeGrafter"/>
</dbReference>
<dbReference type="KEGG" id="blac:94346216"/>
<dbReference type="CDD" id="cd17731">
    <property type="entry name" value="BRCT_TopBP1_rpt2_like"/>
    <property type="match status" value="1"/>
</dbReference>
<dbReference type="GeneID" id="94346216"/>
<dbReference type="InterPro" id="IPR059215">
    <property type="entry name" value="BRCT2_TopBP1-like"/>
</dbReference>
<feature type="domain" description="BRCT" evidence="2">
    <location>
        <begin position="33"/>
        <end position="122"/>
    </location>
</feature>
<sequence>MLEPYDKRLILSSAKRWLPVTQRINLQYIVSMGENNMFAGLIICSTGLELDVKEQVRKIVVACGGHFDDDLDPDLTTHLIAEVVGSLKHRAAVAHGLSVALPRWVFDSFQAQKLLSVESFALKLLEGLDICTSGLTIEEKETVAQLVTTHGGHYNDTFELGVTNILIARQPHGAKYEAAVTYDVPVVHLGWLDACVERSMIVEEEEFALTEHSSALPTYIAMSQEIDDTQELVAAFMDIVQKWPNQKNYGNPKDSYMELFDGCILYLVGFPSQLHTLLQRVLRIGMGTIYHDMVIHQVTHIIGSTSLHERKTLEAMRAHAMAANAFDTVSFVSARWVIDSIKCQTLQPEELYPIAFHPHSVLNAKTVLNTQQIEDDPITSVNKTQTTTQAPLETLVPIKQKTDPINPLFPGYAFLLLCRDPNDTFVIQPLLEKLRGPQSKAEALALAAIDFAHIDPTHFVFITHAVVCTGAVFNEPAARTMQDQIHHLQRHLRSTQCHVTHKSDKLSQSSQQRMLQFVSDLWVHCSLTAHTKLSFASHELFHVSALRPRALFTCILPIAGFQDVIASTSVYLDVEKLVVMELLRLAGARVTRRLSPHNTHLVCRKPIGMKFAKAIEWGLHVVTARWVVASLLHGKRLSEDLPELQLGHQN</sequence>
<keyword evidence="4" id="KW-1185">Reference proteome</keyword>
<comment type="caution">
    <text evidence="3">The sequence shown here is derived from an EMBL/GenBank/DDBJ whole genome shotgun (WGS) entry which is preliminary data.</text>
</comment>
<dbReference type="RefSeq" id="XP_067816712.1">
    <property type="nucleotide sequence ID" value="XM_067960545.1"/>
</dbReference>
<dbReference type="PROSITE" id="PS50172">
    <property type="entry name" value="BRCT"/>
    <property type="match status" value="4"/>
</dbReference>
<evidence type="ECO:0000313" key="3">
    <source>
        <dbReference type="EMBL" id="TDH67213.1"/>
    </source>
</evidence>
<dbReference type="Pfam" id="PF12738">
    <property type="entry name" value="PTCB-BRCT"/>
    <property type="match status" value="3"/>
</dbReference>
<keyword evidence="1" id="KW-0677">Repeat</keyword>
<accession>A0A976ICJ1</accession>
<dbReference type="GO" id="GO:0007095">
    <property type="term" value="P:mitotic G2 DNA damage checkpoint signaling"/>
    <property type="evidence" value="ECO:0007669"/>
    <property type="project" value="TreeGrafter"/>
</dbReference>
<dbReference type="SMART" id="SM00292">
    <property type="entry name" value="BRCT"/>
    <property type="match status" value="4"/>
</dbReference>
<dbReference type="InterPro" id="IPR001357">
    <property type="entry name" value="BRCT_dom"/>
</dbReference>
<dbReference type="PANTHER" id="PTHR13561">
    <property type="entry name" value="DNA REPLICATION REGULATOR DPB11-RELATED"/>
    <property type="match status" value="1"/>
</dbReference>
<dbReference type="AlphaFoldDB" id="A0A976ICJ1"/>
<dbReference type="InterPro" id="IPR036420">
    <property type="entry name" value="BRCT_dom_sf"/>
</dbReference>
<dbReference type="PANTHER" id="PTHR13561:SF20">
    <property type="entry name" value="DNA TOPOISOMERASE 2-BINDING PROTEIN 1"/>
    <property type="match status" value="1"/>
</dbReference>